<organism evidence="4 5">
    <name type="scientific">Musa acuminata subsp. malaccensis</name>
    <name type="common">Wild banana</name>
    <name type="synonym">Musa malaccensis</name>
    <dbReference type="NCBI Taxonomy" id="214687"/>
    <lineage>
        <taxon>Eukaryota</taxon>
        <taxon>Viridiplantae</taxon>
        <taxon>Streptophyta</taxon>
        <taxon>Embryophyta</taxon>
        <taxon>Tracheophyta</taxon>
        <taxon>Spermatophyta</taxon>
        <taxon>Magnoliopsida</taxon>
        <taxon>Liliopsida</taxon>
        <taxon>Zingiberales</taxon>
        <taxon>Musaceae</taxon>
        <taxon>Musa</taxon>
    </lineage>
</organism>
<evidence type="ECO:0000256" key="1">
    <source>
        <dbReference type="SAM" id="MobiDB-lite"/>
    </source>
</evidence>
<dbReference type="FunCoup" id="A0A804IJU9">
    <property type="interactions" value="12"/>
</dbReference>
<dbReference type="PANTHER" id="PTHR37389:SF16">
    <property type="entry name" value="GLYCINE-RICH CELL WALL STRUCTURAL PROTEIN"/>
    <property type="match status" value="1"/>
</dbReference>
<dbReference type="OMA" id="AHGCCSK"/>
<evidence type="ECO:0000313" key="5">
    <source>
        <dbReference type="Proteomes" id="UP000012960"/>
    </source>
</evidence>
<reference evidence="4" key="2">
    <citation type="submission" date="2021-05" db="UniProtKB">
        <authorList>
            <consortium name="EnsemblPlants"/>
        </authorList>
    </citation>
    <scope>IDENTIFICATION</scope>
    <source>
        <strain evidence="4">subsp. malaccensis</strain>
    </source>
</reference>
<proteinExistence type="predicted"/>
<dbReference type="KEGG" id="mus:103980528"/>
<evidence type="ECO:0000313" key="3">
    <source>
        <dbReference type="EMBL" id="CAG1840895.1"/>
    </source>
</evidence>
<keyword evidence="5" id="KW-1185">Reference proteome</keyword>
<reference evidence="3" key="1">
    <citation type="submission" date="2021-03" db="EMBL/GenBank/DDBJ databases">
        <authorList>
            <consortium name="Genoscope - CEA"/>
            <person name="William W."/>
        </authorList>
    </citation>
    <scope>NUCLEOTIDE SEQUENCE</scope>
    <source>
        <strain evidence="3">Doubled-haploid Pahang</strain>
    </source>
</reference>
<protein>
    <submittedName>
        <fullName evidence="3">(wild Malaysian banana) hypothetical protein</fullName>
    </submittedName>
</protein>
<accession>A0A804IJU9</accession>
<feature type="chain" id="PRO_5036219772" evidence="2">
    <location>
        <begin position="27"/>
        <end position="121"/>
    </location>
</feature>
<dbReference type="Proteomes" id="UP000012960">
    <property type="component" value="Unplaced"/>
</dbReference>
<feature type="compositionally biased region" description="Basic and acidic residues" evidence="1">
    <location>
        <begin position="29"/>
        <end position="53"/>
    </location>
</feature>
<sequence>MASKALLVFGVLCATLLLVSLQMATARELSEKTEHQNMKEEGAEDRKYPDDRGYGGYPGRGGGYYGGYPGRGGGYNGGYPGRGGGGYCRWGCCRRGYYGGCRCCSFPGEVPDAEYQAEPGN</sequence>
<gene>
    <name evidence="3" type="ORF">GSMUA_106890.1</name>
</gene>
<dbReference type="AlphaFoldDB" id="A0A804IJU9"/>
<dbReference type="InterPro" id="IPR010800">
    <property type="entry name" value="GRP"/>
</dbReference>
<feature type="signal peptide" evidence="2">
    <location>
        <begin position="1"/>
        <end position="26"/>
    </location>
</feature>
<dbReference type="PANTHER" id="PTHR37389">
    <property type="entry name" value="NODULIN-24"/>
    <property type="match status" value="1"/>
</dbReference>
<dbReference type="InParanoid" id="A0A804IJU9"/>
<evidence type="ECO:0000256" key="2">
    <source>
        <dbReference type="SAM" id="SignalP"/>
    </source>
</evidence>
<dbReference type="OrthoDB" id="10472277at2759"/>
<feature type="region of interest" description="Disordered" evidence="1">
    <location>
        <begin position="29"/>
        <end position="55"/>
    </location>
</feature>
<evidence type="ECO:0000313" key="4">
    <source>
        <dbReference type="EnsemblPlants" id="Ma04_p01500.1"/>
    </source>
</evidence>
<dbReference type="Pfam" id="PF07172">
    <property type="entry name" value="GRP"/>
    <property type="match status" value="1"/>
</dbReference>
<dbReference type="Gramene" id="Ma04_t01500.1">
    <property type="protein sequence ID" value="Ma04_p01500.1"/>
    <property type="gene ID" value="Ma04_g01500"/>
</dbReference>
<keyword evidence="2" id="KW-0732">Signal</keyword>
<dbReference type="EMBL" id="HG996469">
    <property type="protein sequence ID" value="CAG1840895.1"/>
    <property type="molecule type" value="Genomic_DNA"/>
</dbReference>
<dbReference type="EnsemblPlants" id="Ma04_t01500.1">
    <property type="protein sequence ID" value="Ma04_p01500.1"/>
    <property type="gene ID" value="Ma04_g01500"/>
</dbReference>
<name>A0A804IJU9_MUSAM</name>